<name>A0AA35X672_GEOBA</name>
<dbReference type="Gene3D" id="3.90.25.10">
    <property type="entry name" value="UDP-galactose 4-epimerase, domain 1"/>
    <property type="match status" value="1"/>
</dbReference>
<dbReference type="InterPro" id="IPR036291">
    <property type="entry name" value="NAD(P)-bd_dom_sf"/>
</dbReference>
<dbReference type="InterPro" id="IPR001509">
    <property type="entry name" value="Epimerase_deHydtase"/>
</dbReference>
<evidence type="ECO:0000256" key="1">
    <source>
        <dbReference type="ARBA" id="ARBA00007637"/>
    </source>
</evidence>
<sequence>MKCFVTGGCGFIGSHLVDQLVELGNEVTVLDDLSTGDRLRRNRQAELIIGSVTDLPTVTAVTETANPYTRLFGMTVVSLRYFNVYGPGQPSEGQYSLVIPRFLGMRDGGRPLTVYGDGRQIRSHTHVLDVVEANVLAATAELPEGEHTALNLGTGQETSVNEIAEAIGGPVQHIQKAREADCRCPERSGWRVPNAKGRTTS</sequence>
<comment type="caution">
    <text evidence="3">The sequence shown here is derived from an EMBL/GenBank/DDBJ whole genome shotgun (WGS) entry which is preliminary data.</text>
</comment>
<dbReference type="AlphaFoldDB" id="A0AA35X672"/>
<reference evidence="3" key="1">
    <citation type="submission" date="2023-03" db="EMBL/GenBank/DDBJ databases">
        <authorList>
            <person name="Steffen K."/>
            <person name="Cardenas P."/>
        </authorList>
    </citation>
    <scope>NUCLEOTIDE SEQUENCE</scope>
</reference>
<dbReference type="Proteomes" id="UP001174909">
    <property type="component" value="Unassembled WGS sequence"/>
</dbReference>
<comment type="similarity">
    <text evidence="1">Belongs to the NAD(P)-dependent epimerase/dehydratase family.</text>
</comment>
<dbReference type="SUPFAM" id="SSF51735">
    <property type="entry name" value="NAD(P)-binding Rossmann-fold domains"/>
    <property type="match status" value="1"/>
</dbReference>
<dbReference type="PANTHER" id="PTHR43000">
    <property type="entry name" value="DTDP-D-GLUCOSE 4,6-DEHYDRATASE-RELATED"/>
    <property type="match status" value="1"/>
</dbReference>
<protein>
    <submittedName>
        <fullName evidence="3">Vi polysaccharide biosynthesis protein VipB/TviC</fullName>
    </submittedName>
</protein>
<gene>
    <name evidence="3" type="ORF">GBAR_LOCUS22830</name>
</gene>
<dbReference type="Gene3D" id="3.40.50.720">
    <property type="entry name" value="NAD(P)-binding Rossmann-like Domain"/>
    <property type="match status" value="2"/>
</dbReference>
<proteinExistence type="inferred from homology"/>
<dbReference type="EMBL" id="CASHTH010003162">
    <property type="protein sequence ID" value="CAI8041081.1"/>
    <property type="molecule type" value="Genomic_DNA"/>
</dbReference>
<keyword evidence="4" id="KW-1185">Reference proteome</keyword>
<evidence type="ECO:0000259" key="2">
    <source>
        <dbReference type="Pfam" id="PF01370"/>
    </source>
</evidence>
<feature type="domain" description="NAD-dependent epimerase/dehydratase" evidence="2">
    <location>
        <begin position="60"/>
        <end position="146"/>
    </location>
</feature>
<organism evidence="3 4">
    <name type="scientific">Geodia barretti</name>
    <name type="common">Barrett's horny sponge</name>
    <dbReference type="NCBI Taxonomy" id="519541"/>
    <lineage>
        <taxon>Eukaryota</taxon>
        <taxon>Metazoa</taxon>
        <taxon>Porifera</taxon>
        <taxon>Demospongiae</taxon>
        <taxon>Heteroscleromorpha</taxon>
        <taxon>Tetractinellida</taxon>
        <taxon>Astrophorina</taxon>
        <taxon>Geodiidae</taxon>
        <taxon>Geodia</taxon>
    </lineage>
</organism>
<accession>A0AA35X672</accession>
<evidence type="ECO:0000313" key="3">
    <source>
        <dbReference type="EMBL" id="CAI8041081.1"/>
    </source>
</evidence>
<evidence type="ECO:0000313" key="4">
    <source>
        <dbReference type="Proteomes" id="UP001174909"/>
    </source>
</evidence>
<dbReference type="Pfam" id="PF01370">
    <property type="entry name" value="Epimerase"/>
    <property type="match status" value="1"/>
</dbReference>